<dbReference type="Gene3D" id="3.10.100.10">
    <property type="entry name" value="Mannose-Binding Protein A, subunit A"/>
    <property type="match status" value="1"/>
</dbReference>
<proteinExistence type="predicted"/>
<feature type="chain" id="PRO_5035815340" description="C-type lectin domain-containing protein" evidence="1">
    <location>
        <begin position="25"/>
        <end position="88"/>
    </location>
</feature>
<evidence type="ECO:0000313" key="3">
    <source>
        <dbReference type="Proteomes" id="UP000694389"/>
    </source>
</evidence>
<protein>
    <recommendedName>
        <fullName evidence="4">C-type lectin domain-containing protein</fullName>
    </recommendedName>
</protein>
<reference evidence="2" key="1">
    <citation type="submission" date="2025-08" db="UniProtKB">
        <authorList>
            <consortium name="Ensembl"/>
        </authorList>
    </citation>
    <scope>IDENTIFICATION</scope>
</reference>
<dbReference type="Proteomes" id="UP000694389">
    <property type="component" value="Unassembled WGS sequence"/>
</dbReference>
<name>A0A8C4EAM8_DICLA</name>
<keyword evidence="1" id="KW-0732">Signal</keyword>
<accession>A0A8C4EAM8</accession>
<evidence type="ECO:0000313" key="2">
    <source>
        <dbReference type="Ensembl" id="ENSDLAP00005016278.2"/>
    </source>
</evidence>
<organism evidence="2 3">
    <name type="scientific">Dicentrarchus labrax</name>
    <name type="common">European seabass</name>
    <name type="synonym">Morone labrax</name>
    <dbReference type="NCBI Taxonomy" id="13489"/>
    <lineage>
        <taxon>Eukaryota</taxon>
        <taxon>Metazoa</taxon>
        <taxon>Chordata</taxon>
        <taxon>Craniata</taxon>
        <taxon>Vertebrata</taxon>
        <taxon>Euteleostomi</taxon>
        <taxon>Actinopterygii</taxon>
        <taxon>Neopterygii</taxon>
        <taxon>Teleostei</taxon>
        <taxon>Neoteleostei</taxon>
        <taxon>Acanthomorphata</taxon>
        <taxon>Eupercaria</taxon>
        <taxon>Moronidae</taxon>
        <taxon>Dicentrarchus</taxon>
    </lineage>
</organism>
<sequence>WIVFSSDRWTLILISALRFKLVHLKVPAASKSHKYKQQCYYFSIDLLTWSESRDKCRQKGGDLVQIDSRDEVLAKTGSSTVPLLQTII</sequence>
<evidence type="ECO:0008006" key="4">
    <source>
        <dbReference type="Google" id="ProtNLM"/>
    </source>
</evidence>
<dbReference type="Ensembl" id="ENSDLAT00005017624.2">
    <property type="protein sequence ID" value="ENSDLAP00005016278.2"/>
    <property type="gene ID" value="ENSDLAG00005007921.2"/>
</dbReference>
<reference evidence="2" key="2">
    <citation type="submission" date="2025-09" db="UniProtKB">
        <authorList>
            <consortium name="Ensembl"/>
        </authorList>
    </citation>
    <scope>IDENTIFICATION</scope>
</reference>
<dbReference type="AlphaFoldDB" id="A0A8C4EAM8"/>
<dbReference type="GeneTree" id="ENSGT01060000252791"/>
<dbReference type="InterPro" id="IPR016186">
    <property type="entry name" value="C-type_lectin-like/link_sf"/>
</dbReference>
<feature type="signal peptide" evidence="1">
    <location>
        <begin position="1"/>
        <end position="24"/>
    </location>
</feature>
<keyword evidence="3" id="KW-1185">Reference proteome</keyword>
<evidence type="ECO:0000256" key="1">
    <source>
        <dbReference type="SAM" id="SignalP"/>
    </source>
</evidence>
<dbReference type="InterPro" id="IPR016187">
    <property type="entry name" value="CTDL_fold"/>
</dbReference>
<dbReference type="SUPFAM" id="SSF56436">
    <property type="entry name" value="C-type lectin-like"/>
    <property type="match status" value="1"/>
</dbReference>